<name>A0A2T4AU52_TRIHA</name>
<reference evidence="2 3" key="1">
    <citation type="submission" date="2016-07" db="EMBL/GenBank/DDBJ databases">
        <title>Multiple horizontal gene transfer events from other fungi enriched the ability of initially mycotrophic Trichoderma (Ascomycota) to feed on dead plant biomass.</title>
        <authorList>
            <consortium name="DOE Joint Genome Institute"/>
            <person name="Aerts A."/>
            <person name="Atanasova L."/>
            <person name="Chenthamara K."/>
            <person name="Zhang J."/>
            <person name="Grujic M."/>
            <person name="Henrissat B."/>
            <person name="Kuo A."/>
            <person name="Salamov A."/>
            <person name="Lipzen A."/>
            <person name="Labutti K."/>
            <person name="Barry K."/>
            <person name="Miao Y."/>
            <person name="Rahimi M.J."/>
            <person name="Shen Q."/>
            <person name="Grigoriev I.V."/>
            <person name="Kubicek C.P."/>
            <person name="Druzhinina I.S."/>
        </authorList>
    </citation>
    <scope>NUCLEOTIDE SEQUENCE [LARGE SCALE GENOMIC DNA]</scope>
    <source>
        <strain evidence="2 3">CBS 226.95</strain>
    </source>
</reference>
<accession>A0A2T4AU52</accession>
<dbReference type="Proteomes" id="UP000241690">
    <property type="component" value="Unassembled WGS sequence"/>
</dbReference>
<dbReference type="EMBL" id="KZ679675">
    <property type="protein sequence ID" value="PTB60600.1"/>
    <property type="molecule type" value="Genomic_DNA"/>
</dbReference>
<dbReference type="GeneID" id="36624103"/>
<protein>
    <submittedName>
        <fullName evidence="2">Uncharacterized protein</fullName>
    </submittedName>
</protein>
<feature type="region of interest" description="Disordered" evidence="1">
    <location>
        <begin position="75"/>
        <end position="135"/>
    </location>
</feature>
<sequence>MSVPQACQRPIVIGSSAVISVYGHIHTIHAQVLTNLTTSYTHSTAQHLATTGSLSAEQQPNDQLICKSQSYHFSPAHRKYQRPKRHSSNWPKSALPCATAPDALTSLSRREMNEQAKSPPGRHLTKSGCTSRDIQLRPEIMNKGSCENV</sequence>
<dbReference type="RefSeq" id="XP_024780277.1">
    <property type="nucleotide sequence ID" value="XM_024915534.1"/>
</dbReference>
<keyword evidence="3" id="KW-1185">Reference proteome</keyword>
<evidence type="ECO:0000313" key="3">
    <source>
        <dbReference type="Proteomes" id="UP000241690"/>
    </source>
</evidence>
<evidence type="ECO:0000256" key="1">
    <source>
        <dbReference type="SAM" id="MobiDB-lite"/>
    </source>
</evidence>
<proteinExistence type="predicted"/>
<organism evidence="2 3">
    <name type="scientific">Trichoderma harzianum CBS 226.95</name>
    <dbReference type="NCBI Taxonomy" id="983964"/>
    <lineage>
        <taxon>Eukaryota</taxon>
        <taxon>Fungi</taxon>
        <taxon>Dikarya</taxon>
        <taxon>Ascomycota</taxon>
        <taxon>Pezizomycotina</taxon>
        <taxon>Sordariomycetes</taxon>
        <taxon>Hypocreomycetidae</taxon>
        <taxon>Hypocreales</taxon>
        <taxon>Hypocreaceae</taxon>
        <taxon>Trichoderma</taxon>
    </lineage>
</organism>
<dbReference type="AlphaFoldDB" id="A0A2T4AU52"/>
<evidence type="ECO:0000313" key="2">
    <source>
        <dbReference type="EMBL" id="PTB60600.1"/>
    </source>
</evidence>
<feature type="compositionally biased region" description="Basic residues" evidence="1">
    <location>
        <begin position="75"/>
        <end position="87"/>
    </location>
</feature>
<gene>
    <name evidence="2" type="ORF">M431DRAFT_477064</name>
</gene>